<proteinExistence type="predicted"/>
<evidence type="ECO:0000313" key="2">
    <source>
        <dbReference type="Proteomes" id="UP000194641"/>
    </source>
</evidence>
<reference evidence="2" key="1">
    <citation type="submission" date="2014-06" db="EMBL/GenBank/DDBJ databases">
        <authorList>
            <person name="Winans N.J."/>
            <person name="Newell P.D."/>
            <person name="Douglas A.E."/>
        </authorList>
    </citation>
    <scope>NUCLEOTIDE SEQUENCE [LARGE SCALE GENOMIC DNA]</scope>
</reference>
<protein>
    <recommendedName>
        <fullName evidence="3">Colicin immunity protein</fullName>
    </recommendedName>
</protein>
<dbReference type="AlphaFoldDB" id="A0A252AJQ0"/>
<name>A0A252AJQ0_9PROT</name>
<dbReference type="Proteomes" id="UP000194641">
    <property type="component" value="Unassembled WGS sequence"/>
</dbReference>
<evidence type="ECO:0008006" key="3">
    <source>
        <dbReference type="Google" id="ProtNLM"/>
    </source>
</evidence>
<dbReference type="RefSeq" id="WP_048847369.1">
    <property type="nucleotide sequence ID" value="NZ_BAMW01000051.1"/>
</dbReference>
<dbReference type="Gene3D" id="3.30.190.30">
    <property type="match status" value="1"/>
</dbReference>
<dbReference type="InterPro" id="IPR037234">
    <property type="entry name" value="ImmE5_sf"/>
</dbReference>
<dbReference type="GO" id="GO:0030153">
    <property type="term" value="P:bacteriocin immunity"/>
    <property type="evidence" value="ECO:0007669"/>
    <property type="project" value="InterPro"/>
</dbReference>
<organism evidence="1 2">
    <name type="scientific">Acetobacter indonesiensis</name>
    <dbReference type="NCBI Taxonomy" id="104101"/>
    <lineage>
        <taxon>Bacteria</taxon>
        <taxon>Pseudomonadati</taxon>
        <taxon>Pseudomonadota</taxon>
        <taxon>Alphaproteobacteria</taxon>
        <taxon>Acetobacterales</taxon>
        <taxon>Acetobacteraceae</taxon>
        <taxon>Acetobacter</taxon>
    </lineage>
</organism>
<dbReference type="SUPFAM" id="SSF143469">
    <property type="entry name" value="ImmE5-like"/>
    <property type="match status" value="1"/>
</dbReference>
<dbReference type="Pfam" id="PF11480">
    <property type="entry name" value="ImmE5"/>
    <property type="match status" value="1"/>
</dbReference>
<accession>A0A252AJQ0</accession>
<dbReference type="EMBL" id="JOPA01000068">
    <property type="protein sequence ID" value="OUI89872.1"/>
    <property type="molecule type" value="Genomic_DNA"/>
</dbReference>
<gene>
    <name evidence="1" type="ORF">HK17_15320</name>
</gene>
<dbReference type="InterPro" id="IPR020127">
    <property type="entry name" value="Colicin-E5_imm"/>
</dbReference>
<sequence>MEIKQKNNLVDRSLVYGNENDFYDLGGSIIMKLTPQAAMSVCKSAAKRGVLIWRIEGGIKHLPSTEFPCGAFEARLDCIWDGPNPPMSMQEAAIVNRQAYDFIKEESLNHNAFIITATEVNKNYNRS</sequence>
<evidence type="ECO:0000313" key="1">
    <source>
        <dbReference type="EMBL" id="OUI89872.1"/>
    </source>
</evidence>
<comment type="caution">
    <text evidence="1">The sequence shown here is derived from an EMBL/GenBank/DDBJ whole genome shotgun (WGS) entry which is preliminary data.</text>
</comment>